<feature type="coiled-coil region" evidence="1">
    <location>
        <begin position="69"/>
        <end position="96"/>
    </location>
</feature>
<protein>
    <submittedName>
        <fullName evidence="2">Uncharacterized protein</fullName>
    </submittedName>
</protein>
<keyword evidence="1" id="KW-0175">Coiled coil</keyword>
<evidence type="ECO:0000313" key="2">
    <source>
        <dbReference type="EMBL" id="PHI06521.1"/>
    </source>
</evidence>
<name>A0A2C6BQK8_FUSNP</name>
<dbReference type="AlphaFoldDB" id="A0A2C6BQK8"/>
<comment type="caution">
    <text evidence="2">The sequence shown here is derived from an EMBL/GenBank/DDBJ whole genome shotgun (WGS) entry which is preliminary data.</text>
</comment>
<organism evidence="2 3">
    <name type="scientific">Fusobacterium nucleatum subsp. polymorphum</name>
    <name type="common">Fusobacterium polymorphum</name>
    <dbReference type="NCBI Taxonomy" id="76857"/>
    <lineage>
        <taxon>Bacteria</taxon>
        <taxon>Fusobacteriati</taxon>
        <taxon>Fusobacteriota</taxon>
        <taxon>Fusobacteriia</taxon>
        <taxon>Fusobacteriales</taxon>
        <taxon>Fusobacteriaceae</taxon>
        <taxon>Fusobacterium</taxon>
    </lineage>
</organism>
<proteinExistence type="predicted"/>
<evidence type="ECO:0000256" key="1">
    <source>
        <dbReference type="SAM" id="Coils"/>
    </source>
</evidence>
<sequence>MKEKYIEFIKQFKENSLYENKSIDNDELFGIKEFLSEEYLNNNFYLDKNIFIKCKNELEKVLFKYNFLLNFYKEYENRLKNEIEKLDKEYFELDKVSSLGNKFFSMKLLKEYYNYIIPYDVVYKKNLIFTDESVIKSNETLEEINFTIKEEKNSVFIFFNKGLSNIQDIFINLYNEFTISIFGIKENGSFEKIVSNKNSSDKLFINTSSTLFKGIFITGIGNINGYIKELKIYEYTKGIIRKNGIIMYKLKDLEKLNKIFYGSNSGTKIYKLKTKEYNEFLKILNTDNFSSILNENKEIKKNIEYNLNGENDIFIVEIFNQNTNISDKLNFFGKVKNEN</sequence>
<evidence type="ECO:0000313" key="3">
    <source>
        <dbReference type="Proteomes" id="UP000224182"/>
    </source>
</evidence>
<dbReference type="RefSeq" id="WP_098974185.1">
    <property type="nucleotide sequence ID" value="NZ_CP077115.1"/>
</dbReference>
<accession>A0A2C6BQK8</accession>
<dbReference type="Proteomes" id="UP000224182">
    <property type="component" value="Unassembled WGS sequence"/>
</dbReference>
<reference evidence="2 3" key="1">
    <citation type="submission" date="2017-06" db="EMBL/GenBank/DDBJ databases">
        <title>Draft genome sequence of Fusobacterium nucleatum subsp. polymorphum KCOM 1271 (=ChDC F305).</title>
        <authorList>
            <person name="Kook J.-K."/>
            <person name="Park S.-N."/>
            <person name="Lim Y.K."/>
            <person name="Roh H."/>
        </authorList>
    </citation>
    <scope>NUCLEOTIDE SEQUENCE [LARGE SCALE GENOMIC DNA]</scope>
    <source>
        <strain evidence="3">KCOM 1271 (ChDC F305)</strain>
    </source>
</reference>
<dbReference type="EMBL" id="NIRN01000001">
    <property type="protein sequence ID" value="PHI06521.1"/>
    <property type="molecule type" value="Genomic_DNA"/>
</dbReference>
<gene>
    <name evidence="2" type="ORF">CBG54_05520</name>
</gene>